<gene>
    <name evidence="3" type="ORF">CERSUDRAFT_160824</name>
</gene>
<dbReference type="HOGENOM" id="CLU_047592_0_1_1"/>
<dbReference type="Proteomes" id="UP000016930">
    <property type="component" value="Unassembled WGS sequence"/>
</dbReference>
<sequence length="408" mass="43329">MYSSLSSEGVTPVKIKNHPVYFLTGGDVHFQVKNYRFRIHRYFFERESAFWRERLASPTSAGQSPKGSLDNPFILEDVHPDDFSRFLWVFYNPQYSIYDATVEDWTAVLKLAFDWRFQEVKKLVTRELEKFALDPVFKIELYQSYELDRKLLIPAFIQLCTRPEPIDVKEGRQLGIETALLVAQARERARSSRVATPTEFADTELASVIKDVFGIVEPAVSALSPLAGTSGCGAFTGVKSKTQDPVTPITASASMSAFNGSSNNPFGNVDALANGNGTNGSTATGSSTPSGGNPAATTGASDPEPCEKPNPSATSAPDSSTSSTTLGQSDLSPSNGTTHTGAGASESDAGKSGTFVAPASSERPGEAADGEAGDTDAGATGKPDNKTKKSHPNANKGNSRGGAKGPKP</sequence>
<dbReference type="Pfam" id="PF00651">
    <property type="entry name" value="BTB"/>
    <property type="match status" value="1"/>
</dbReference>
<feature type="compositionally biased region" description="Gly residues" evidence="1">
    <location>
        <begin position="399"/>
        <end position="408"/>
    </location>
</feature>
<feature type="region of interest" description="Disordered" evidence="1">
    <location>
        <begin position="269"/>
        <end position="408"/>
    </location>
</feature>
<feature type="compositionally biased region" description="Low complexity" evidence="1">
    <location>
        <begin position="311"/>
        <end position="325"/>
    </location>
</feature>
<accession>M2PC44</accession>
<dbReference type="PROSITE" id="PS50097">
    <property type="entry name" value="BTB"/>
    <property type="match status" value="1"/>
</dbReference>
<dbReference type="Gene3D" id="3.30.710.10">
    <property type="entry name" value="Potassium Channel Kv1.1, Chain A"/>
    <property type="match status" value="1"/>
</dbReference>
<dbReference type="STRING" id="914234.M2PC44"/>
<organism evidence="3 4">
    <name type="scientific">Ceriporiopsis subvermispora (strain B)</name>
    <name type="common">White-rot fungus</name>
    <name type="synonym">Gelatoporia subvermispora</name>
    <dbReference type="NCBI Taxonomy" id="914234"/>
    <lineage>
        <taxon>Eukaryota</taxon>
        <taxon>Fungi</taxon>
        <taxon>Dikarya</taxon>
        <taxon>Basidiomycota</taxon>
        <taxon>Agaricomycotina</taxon>
        <taxon>Agaricomycetes</taxon>
        <taxon>Polyporales</taxon>
        <taxon>Gelatoporiaceae</taxon>
        <taxon>Gelatoporia</taxon>
    </lineage>
</organism>
<protein>
    <recommendedName>
        <fullName evidence="2">BTB domain-containing protein</fullName>
    </recommendedName>
</protein>
<dbReference type="InterPro" id="IPR011333">
    <property type="entry name" value="SKP1/BTB/POZ_sf"/>
</dbReference>
<feature type="domain" description="BTB" evidence="2">
    <location>
        <begin position="26"/>
        <end position="99"/>
    </location>
</feature>
<dbReference type="InterPro" id="IPR000210">
    <property type="entry name" value="BTB/POZ_dom"/>
</dbReference>
<dbReference type="OrthoDB" id="2593747at2759"/>
<dbReference type="SUPFAM" id="SSF54695">
    <property type="entry name" value="POZ domain"/>
    <property type="match status" value="1"/>
</dbReference>
<reference evidence="3 4" key="1">
    <citation type="journal article" date="2012" name="Proc. Natl. Acad. Sci. U.S.A.">
        <title>Comparative genomics of Ceriporiopsis subvermispora and Phanerochaete chrysosporium provide insight into selective ligninolysis.</title>
        <authorList>
            <person name="Fernandez-Fueyo E."/>
            <person name="Ruiz-Duenas F.J."/>
            <person name="Ferreira P."/>
            <person name="Floudas D."/>
            <person name="Hibbett D.S."/>
            <person name="Canessa P."/>
            <person name="Larrondo L.F."/>
            <person name="James T.Y."/>
            <person name="Seelenfreund D."/>
            <person name="Lobos S."/>
            <person name="Polanco R."/>
            <person name="Tello M."/>
            <person name="Honda Y."/>
            <person name="Watanabe T."/>
            <person name="Watanabe T."/>
            <person name="Ryu J.S."/>
            <person name="Kubicek C.P."/>
            <person name="Schmoll M."/>
            <person name="Gaskell J."/>
            <person name="Hammel K.E."/>
            <person name="St John F.J."/>
            <person name="Vanden Wymelenberg A."/>
            <person name="Sabat G."/>
            <person name="Splinter BonDurant S."/>
            <person name="Syed K."/>
            <person name="Yadav J.S."/>
            <person name="Doddapaneni H."/>
            <person name="Subramanian V."/>
            <person name="Lavin J.L."/>
            <person name="Oguiza J.A."/>
            <person name="Perez G."/>
            <person name="Pisabarro A.G."/>
            <person name="Ramirez L."/>
            <person name="Santoyo F."/>
            <person name="Master E."/>
            <person name="Coutinho P.M."/>
            <person name="Henrissat B."/>
            <person name="Lombard V."/>
            <person name="Magnuson J.K."/>
            <person name="Kuees U."/>
            <person name="Hori C."/>
            <person name="Igarashi K."/>
            <person name="Samejima M."/>
            <person name="Held B.W."/>
            <person name="Barry K.W."/>
            <person name="LaButti K.M."/>
            <person name="Lapidus A."/>
            <person name="Lindquist E.A."/>
            <person name="Lucas S.M."/>
            <person name="Riley R."/>
            <person name="Salamov A.A."/>
            <person name="Hoffmeister D."/>
            <person name="Schwenk D."/>
            <person name="Hadar Y."/>
            <person name="Yarden O."/>
            <person name="de Vries R.P."/>
            <person name="Wiebenga A."/>
            <person name="Stenlid J."/>
            <person name="Eastwood D."/>
            <person name="Grigoriev I.V."/>
            <person name="Berka R.M."/>
            <person name="Blanchette R.A."/>
            <person name="Kersten P."/>
            <person name="Martinez A.T."/>
            <person name="Vicuna R."/>
            <person name="Cullen D."/>
        </authorList>
    </citation>
    <scope>NUCLEOTIDE SEQUENCE [LARGE SCALE GENOMIC DNA]</scope>
    <source>
        <strain evidence="3 4">B</strain>
    </source>
</reference>
<evidence type="ECO:0000313" key="3">
    <source>
        <dbReference type="EMBL" id="EMD33234.1"/>
    </source>
</evidence>
<evidence type="ECO:0000259" key="2">
    <source>
        <dbReference type="PROSITE" id="PS50097"/>
    </source>
</evidence>
<dbReference type="EMBL" id="KB445807">
    <property type="protein sequence ID" value="EMD33234.1"/>
    <property type="molecule type" value="Genomic_DNA"/>
</dbReference>
<feature type="compositionally biased region" description="Low complexity" evidence="1">
    <location>
        <begin position="273"/>
        <end position="296"/>
    </location>
</feature>
<name>M2PC44_CERS8</name>
<proteinExistence type="predicted"/>
<dbReference type="AlphaFoldDB" id="M2PC44"/>
<feature type="compositionally biased region" description="Polar residues" evidence="1">
    <location>
        <begin position="326"/>
        <end position="340"/>
    </location>
</feature>
<keyword evidence="4" id="KW-1185">Reference proteome</keyword>
<evidence type="ECO:0000256" key="1">
    <source>
        <dbReference type="SAM" id="MobiDB-lite"/>
    </source>
</evidence>
<evidence type="ECO:0000313" key="4">
    <source>
        <dbReference type="Proteomes" id="UP000016930"/>
    </source>
</evidence>